<dbReference type="InParanoid" id="A0A7J7CVN6"/>
<gene>
    <name evidence="2" type="ORF">HS088_TW13G00859</name>
</gene>
<protein>
    <submittedName>
        <fullName evidence="2">SAP domain-containing protein isoform 2</fullName>
    </submittedName>
</protein>
<dbReference type="InterPro" id="IPR036361">
    <property type="entry name" value="SAP_dom_sf"/>
</dbReference>
<dbReference type="SUPFAM" id="SSF68906">
    <property type="entry name" value="SAP domain"/>
    <property type="match status" value="1"/>
</dbReference>
<comment type="caution">
    <text evidence="2">The sequence shown here is derived from an EMBL/GenBank/DDBJ whole genome shotgun (WGS) entry which is preliminary data.</text>
</comment>
<accession>A0A7J7CVN6</accession>
<evidence type="ECO:0000259" key="1">
    <source>
        <dbReference type="PROSITE" id="PS50800"/>
    </source>
</evidence>
<feature type="domain" description="SAP" evidence="1">
    <location>
        <begin position="13"/>
        <end position="47"/>
    </location>
</feature>
<dbReference type="EMBL" id="JAAARO010000013">
    <property type="protein sequence ID" value="KAF5737966.1"/>
    <property type="molecule type" value="Genomic_DNA"/>
</dbReference>
<dbReference type="PROSITE" id="PS50800">
    <property type="entry name" value="SAP"/>
    <property type="match status" value="1"/>
</dbReference>
<keyword evidence="3" id="KW-1185">Reference proteome</keyword>
<name>A0A7J7CVN6_TRIWF</name>
<dbReference type="InterPro" id="IPR003034">
    <property type="entry name" value="SAP_dom"/>
</dbReference>
<evidence type="ECO:0000313" key="3">
    <source>
        <dbReference type="Proteomes" id="UP000593562"/>
    </source>
</evidence>
<sequence length="123" mass="13816">MSSQYPILYNRQIDQWKVIELKEELKRRKLTTWGLKDDLIKRLAEALCIEREDAAKEVDGGFHLDLNPVVDVKNPELVSVVTETVKGPVDDVTVQVKVNDGAPTVVQGIFEEGAQQLVLNFLG</sequence>
<organism evidence="2 3">
    <name type="scientific">Tripterygium wilfordii</name>
    <name type="common">Thunder God vine</name>
    <dbReference type="NCBI Taxonomy" id="458696"/>
    <lineage>
        <taxon>Eukaryota</taxon>
        <taxon>Viridiplantae</taxon>
        <taxon>Streptophyta</taxon>
        <taxon>Embryophyta</taxon>
        <taxon>Tracheophyta</taxon>
        <taxon>Spermatophyta</taxon>
        <taxon>Magnoliopsida</taxon>
        <taxon>eudicotyledons</taxon>
        <taxon>Gunneridae</taxon>
        <taxon>Pentapetalae</taxon>
        <taxon>rosids</taxon>
        <taxon>fabids</taxon>
        <taxon>Celastrales</taxon>
        <taxon>Celastraceae</taxon>
        <taxon>Tripterygium</taxon>
    </lineage>
</organism>
<dbReference type="Proteomes" id="UP000593562">
    <property type="component" value="Unassembled WGS sequence"/>
</dbReference>
<dbReference type="Pfam" id="PF02037">
    <property type="entry name" value="SAP"/>
    <property type="match status" value="1"/>
</dbReference>
<proteinExistence type="predicted"/>
<dbReference type="PANTHER" id="PTHR47031">
    <property type="entry name" value="SAP DNA-BINDING DOMAIN-CONTAINING PROTEIN"/>
    <property type="match status" value="1"/>
</dbReference>
<evidence type="ECO:0000313" key="2">
    <source>
        <dbReference type="EMBL" id="KAF5737966.1"/>
    </source>
</evidence>
<reference evidence="2 3" key="1">
    <citation type="journal article" date="2020" name="Nat. Commun.">
        <title>Genome of Tripterygium wilfordii and identification of cytochrome P450 involved in triptolide biosynthesis.</title>
        <authorList>
            <person name="Tu L."/>
            <person name="Su P."/>
            <person name="Zhang Z."/>
            <person name="Gao L."/>
            <person name="Wang J."/>
            <person name="Hu T."/>
            <person name="Zhou J."/>
            <person name="Zhang Y."/>
            <person name="Zhao Y."/>
            <person name="Liu Y."/>
            <person name="Song Y."/>
            <person name="Tong Y."/>
            <person name="Lu Y."/>
            <person name="Yang J."/>
            <person name="Xu C."/>
            <person name="Jia M."/>
            <person name="Peters R.J."/>
            <person name="Huang L."/>
            <person name="Gao W."/>
        </authorList>
    </citation>
    <scope>NUCLEOTIDE SEQUENCE [LARGE SCALE GENOMIC DNA]</scope>
    <source>
        <strain evidence="3">cv. XIE 37</strain>
        <tissue evidence="2">Leaf</tissue>
    </source>
</reference>
<dbReference type="SMART" id="SM00513">
    <property type="entry name" value="SAP"/>
    <property type="match status" value="1"/>
</dbReference>
<dbReference type="Gene3D" id="1.10.720.30">
    <property type="entry name" value="SAP domain"/>
    <property type="match status" value="1"/>
</dbReference>
<dbReference type="PANTHER" id="PTHR47031:SF3">
    <property type="entry name" value="SAP DOMAIN-CONTAINING PROTEIN"/>
    <property type="match status" value="1"/>
</dbReference>
<dbReference type="AlphaFoldDB" id="A0A7J7CVN6"/>